<comment type="caution">
    <text evidence="2">The sequence shown here is derived from an EMBL/GenBank/DDBJ whole genome shotgun (WGS) entry which is preliminary data.</text>
</comment>
<name>A0A9X1TNN3_9BACT</name>
<dbReference type="SUPFAM" id="SSF56601">
    <property type="entry name" value="beta-lactamase/transpeptidase-like"/>
    <property type="match status" value="1"/>
</dbReference>
<proteinExistence type="predicted"/>
<dbReference type="PANTHER" id="PTHR46825">
    <property type="entry name" value="D-ALANYL-D-ALANINE-CARBOXYPEPTIDASE/ENDOPEPTIDASE AMPH"/>
    <property type="match status" value="1"/>
</dbReference>
<dbReference type="EMBL" id="JAJTTC010000008">
    <property type="protein sequence ID" value="MCF0064723.1"/>
    <property type="molecule type" value="Genomic_DNA"/>
</dbReference>
<dbReference type="InterPro" id="IPR001466">
    <property type="entry name" value="Beta-lactam-related"/>
</dbReference>
<keyword evidence="3" id="KW-1185">Reference proteome</keyword>
<dbReference type="PANTHER" id="PTHR46825:SF9">
    <property type="entry name" value="BETA-LACTAMASE-RELATED DOMAIN-CONTAINING PROTEIN"/>
    <property type="match status" value="1"/>
</dbReference>
<evidence type="ECO:0000313" key="2">
    <source>
        <dbReference type="EMBL" id="MCF0064723.1"/>
    </source>
</evidence>
<reference evidence="2" key="1">
    <citation type="submission" date="2021-12" db="EMBL/GenBank/DDBJ databases">
        <title>Novel species in genus Dyadobacter.</title>
        <authorList>
            <person name="Ma C."/>
        </authorList>
    </citation>
    <scope>NUCLEOTIDE SEQUENCE</scope>
    <source>
        <strain evidence="2">LJ419</strain>
    </source>
</reference>
<gene>
    <name evidence="2" type="ORF">LXM26_24645</name>
</gene>
<dbReference type="Proteomes" id="UP001139000">
    <property type="component" value="Unassembled WGS sequence"/>
</dbReference>
<organism evidence="2 3">
    <name type="scientific">Dyadobacter chenwenxiniae</name>
    <dbReference type="NCBI Taxonomy" id="2906456"/>
    <lineage>
        <taxon>Bacteria</taxon>
        <taxon>Pseudomonadati</taxon>
        <taxon>Bacteroidota</taxon>
        <taxon>Cytophagia</taxon>
        <taxon>Cytophagales</taxon>
        <taxon>Spirosomataceae</taxon>
        <taxon>Dyadobacter</taxon>
    </lineage>
</organism>
<protein>
    <submittedName>
        <fullName evidence="2">Beta-lactamase family protein</fullName>
    </submittedName>
</protein>
<dbReference type="AlphaFoldDB" id="A0A9X1TNN3"/>
<evidence type="ECO:0000313" key="3">
    <source>
        <dbReference type="Proteomes" id="UP001139000"/>
    </source>
</evidence>
<dbReference type="Pfam" id="PF00144">
    <property type="entry name" value="Beta-lactamase"/>
    <property type="match status" value="1"/>
</dbReference>
<feature type="domain" description="Beta-lactamase-related" evidence="1">
    <location>
        <begin position="2"/>
        <end position="323"/>
    </location>
</feature>
<accession>A0A9X1TNN3</accession>
<dbReference type="InterPro" id="IPR012338">
    <property type="entry name" value="Beta-lactam/transpept-like"/>
</dbReference>
<dbReference type="InterPro" id="IPR050491">
    <property type="entry name" value="AmpC-like"/>
</dbReference>
<sequence>MKRLNIPGLAVAKIEAGEVAWTGHFGFQNLEKQIPVTGNTIFQIASISKTVTAAAIMQLAAKGYFSLDDDVSGFLPFSVRSSFHPRKPITFRQLLRHRSSIRDNFDYLLPFWEGKYKGPNISLDIFLQNYLAIGGSNYHKDKNFIQAAPGDRFEYSNMGYALLGYLVERISKMPFDEYCQKNLFSPLEMRQTNWFPDKMDANRLATPYIFSDSLKVYQRQQQSTFPDYPAGQLRCSIGDLARFLVCWTNDGKFEGKSIIDSVAVQTLTPKDMSLGFHTWFLYLFNTETPMYSHNGHGPGVSTYMLYDPFSKNGLVILMNGELSSYMDRRSLINLLYQKRSLSAGK</sequence>
<evidence type="ECO:0000259" key="1">
    <source>
        <dbReference type="Pfam" id="PF00144"/>
    </source>
</evidence>
<dbReference type="Gene3D" id="3.40.710.10">
    <property type="entry name" value="DD-peptidase/beta-lactamase superfamily"/>
    <property type="match status" value="1"/>
</dbReference>